<dbReference type="EMBL" id="OX597826">
    <property type="protein sequence ID" value="CAI9731848.1"/>
    <property type="molecule type" value="Genomic_DNA"/>
</dbReference>
<organism evidence="1 2">
    <name type="scientific">Octopus vulgaris</name>
    <name type="common">Common octopus</name>
    <dbReference type="NCBI Taxonomy" id="6645"/>
    <lineage>
        <taxon>Eukaryota</taxon>
        <taxon>Metazoa</taxon>
        <taxon>Spiralia</taxon>
        <taxon>Lophotrochozoa</taxon>
        <taxon>Mollusca</taxon>
        <taxon>Cephalopoda</taxon>
        <taxon>Coleoidea</taxon>
        <taxon>Octopodiformes</taxon>
        <taxon>Octopoda</taxon>
        <taxon>Incirrata</taxon>
        <taxon>Octopodidae</taxon>
        <taxon>Octopus</taxon>
    </lineage>
</organism>
<dbReference type="AlphaFoldDB" id="A0AA36BD45"/>
<dbReference type="Proteomes" id="UP001162480">
    <property type="component" value="Chromosome 13"/>
</dbReference>
<reference evidence="1" key="1">
    <citation type="submission" date="2023-08" db="EMBL/GenBank/DDBJ databases">
        <authorList>
            <person name="Alioto T."/>
            <person name="Alioto T."/>
            <person name="Gomez Garrido J."/>
        </authorList>
    </citation>
    <scope>NUCLEOTIDE SEQUENCE</scope>
</reference>
<keyword evidence="2" id="KW-1185">Reference proteome</keyword>
<gene>
    <name evidence="1" type="ORF">OCTVUL_1B025761</name>
</gene>
<proteinExistence type="predicted"/>
<name>A0AA36BD45_OCTVU</name>
<evidence type="ECO:0000313" key="1">
    <source>
        <dbReference type="EMBL" id="CAI9731848.1"/>
    </source>
</evidence>
<accession>A0AA36BD45</accession>
<evidence type="ECO:0000313" key="2">
    <source>
        <dbReference type="Proteomes" id="UP001162480"/>
    </source>
</evidence>
<protein>
    <submittedName>
        <fullName evidence="1">Uncharacterized protein</fullName>
    </submittedName>
</protein>
<sequence length="146" mass="17083">MDKIPAVIEEYKSIDRARDENQAVYYTTEFLNSVESSGTPSQTFSEVSKVKHVRSLASMRREMISSFSSNQYWFDEKDEIPQWQQPCHHEGWSNDPQWRSALGVHQVSINGFPEVLGGLIRKEYVLRKMCFKILRRQELICLILIL</sequence>